<keyword evidence="2" id="KW-1185">Reference proteome</keyword>
<dbReference type="Proteomes" id="UP001501777">
    <property type="component" value="Unassembled WGS sequence"/>
</dbReference>
<evidence type="ECO:0000313" key="1">
    <source>
        <dbReference type="EMBL" id="GAA2485007.1"/>
    </source>
</evidence>
<name>A0ABN3LIN7_STRLO</name>
<reference evidence="1 2" key="1">
    <citation type="journal article" date="2019" name="Int. J. Syst. Evol. Microbiol.">
        <title>The Global Catalogue of Microorganisms (GCM) 10K type strain sequencing project: providing services to taxonomists for standard genome sequencing and annotation.</title>
        <authorList>
            <consortium name="The Broad Institute Genomics Platform"/>
            <consortium name="The Broad Institute Genome Sequencing Center for Infectious Disease"/>
            <person name="Wu L."/>
            <person name="Ma J."/>
        </authorList>
    </citation>
    <scope>NUCLEOTIDE SEQUENCE [LARGE SCALE GENOMIC DNA]</scope>
    <source>
        <strain evidence="1 2">JCM 4395</strain>
    </source>
</reference>
<accession>A0ABN3LIN7</accession>
<protein>
    <submittedName>
        <fullName evidence="1">DUF6233 domain-containing protein</fullName>
    </submittedName>
</protein>
<comment type="caution">
    <text evidence="1">The sequence shown here is derived from an EMBL/GenBank/DDBJ whole genome shotgun (WGS) entry which is preliminary data.</text>
</comment>
<gene>
    <name evidence="1" type="ORF">GCM10010276_23550</name>
</gene>
<sequence>MRAPQHVRRVDGVDYDQVVTERLQRSPQSVVRQVLGERRPSGGCGRRCAANGARTGLSCTRWTAAYLDLERALNIAESRSTRLYTLCGCAQELTPMIKGFDHFEDYGSGE</sequence>
<evidence type="ECO:0000313" key="2">
    <source>
        <dbReference type="Proteomes" id="UP001501777"/>
    </source>
</evidence>
<dbReference type="EMBL" id="BAAASG010000006">
    <property type="protein sequence ID" value="GAA2485007.1"/>
    <property type="molecule type" value="Genomic_DNA"/>
</dbReference>
<organism evidence="1 2">
    <name type="scientific">Streptomyces longisporus</name>
    <dbReference type="NCBI Taxonomy" id="1948"/>
    <lineage>
        <taxon>Bacteria</taxon>
        <taxon>Bacillati</taxon>
        <taxon>Actinomycetota</taxon>
        <taxon>Actinomycetes</taxon>
        <taxon>Kitasatosporales</taxon>
        <taxon>Streptomycetaceae</taxon>
        <taxon>Streptomyces</taxon>
    </lineage>
</organism>
<proteinExistence type="predicted"/>